<comment type="caution">
    <text evidence="2">The sequence shown here is derived from an EMBL/GenBank/DDBJ whole genome shotgun (WGS) entry which is preliminary data.</text>
</comment>
<name>A0AAE1KRT8_PETCI</name>
<feature type="region of interest" description="Disordered" evidence="1">
    <location>
        <begin position="1"/>
        <end position="25"/>
    </location>
</feature>
<evidence type="ECO:0000313" key="2">
    <source>
        <dbReference type="EMBL" id="KAK3882414.1"/>
    </source>
</evidence>
<dbReference type="AlphaFoldDB" id="A0AAE1KRT8"/>
<proteinExistence type="predicted"/>
<accession>A0AAE1KRT8</accession>
<feature type="compositionally biased region" description="Basic and acidic residues" evidence="1">
    <location>
        <begin position="13"/>
        <end position="22"/>
    </location>
</feature>
<dbReference type="EMBL" id="JAWQEG010001099">
    <property type="protein sequence ID" value="KAK3882414.1"/>
    <property type="molecule type" value="Genomic_DNA"/>
</dbReference>
<evidence type="ECO:0000256" key="1">
    <source>
        <dbReference type="SAM" id="MobiDB-lite"/>
    </source>
</evidence>
<gene>
    <name evidence="2" type="ORF">Pcinc_013208</name>
</gene>
<dbReference type="Proteomes" id="UP001286313">
    <property type="component" value="Unassembled WGS sequence"/>
</dbReference>
<feature type="compositionally biased region" description="Basic residues" evidence="1">
    <location>
        <begin position="1"/>
        <end position="11"/>
    </location>
</feature>
<protein>
    <submittedName>
        <fullName evidence="2">Uncharacterized protein</fullName>
    </submittedName>
</protein>
<evidence type="ECO:0000313" key="3">
    <source>
        <dbReference type="Proteomes" id="UP001286313"/>
    </source>
</evidence>
<reference evidence="2" key="1">
    <citation type="submission" date="2023-10" db="EMBL/GenBank/DDBJ databases">
        <title>Genome assemblies of two species of porcelain crab, Petrolisthes cinctipes and Petrolisthes manimaculis (Anomura: Porcellanidae).</title>
        <authorList>
            <person name="Angst P."/>
        </authorList>
    </citation>
    <scope>NUCLEOTIDE SEQUENCE</scope>
    <source>
        <strain evidence="2">PB745_01</strain>
        <tissue evidence="2">Gill</tissue>
    </source>
</reference>
<organism evidence="2 3">
    <name type="scientific">Petrolisthes cinctipes</name>
    <name type="common">Flat porcelain crab</name>
    <dbReference type="NCBI Taxonomy" id="88211"/>
    <lineage>
        <taxon>Eukaryota</taxon>
        <taxon>Metazoa</taxon>
        <taxon>Ecdysozoa</taxon>
        <taxon>Arthropoda</taxon>
        <taxon>Crustacea</taxon>
        <taxon>Multicrustacea</taxon>
        <taxon>Malacostraca</taxon>
        <taxon>Eumalacostraca</taxon>
        <taxon>Eucarida</taxon>
        <taxon>Decapoda</taxon>
        <taxon>Pleocyemata</taxon>
        <taxon>Anomura</taxon>
        <taxon>Galatheoidea</taxon>
        <taxon>Porcellanidae</taxon>
        <taxon>Petrolisthes</taxon>
    </lineage>
</organism>
<keyword evidence="3" id="KW-1185">Reference proteome</keyword>
<sequence>MKRRERRRQGRRVCSEEKEQHTPHSNRTAVMLGVILQDTMMVVMRSGATQQLLPTHLLFSINLQQPIHLLVTHLLQLTELLQPTLTPFTHLLQSANLPSTKLVVLVLCGVETCPLPPPITTVMVVLLLVKMEVRHIHHQSLSRVLP</sequence>